<dbReference type="Gene3D" id="3.20.160.10">
    <property type="entry name" value="vpa0580 domain like"/>
    <property type="match status" value="1"/>
</dbReference>
<gene>
    <name evidence="1" type="ORF">FUA26_03665</name>
</gene>
<dbReference type="InterPro" id="IPR038604">
    <property type="entry name" value="HopJ_sf"/>
</dbReference>
<comment type="caution">
    <text evidence="1">The sequence shown here is derived from an EMBL/GenBank/DDBJ whole genome shotgun (WGS) entry which is preliminary data.</text>
</comment>
<proteinExistence type="predicted"/>
<dbReference type="EMBL" id="VOSC01000012">
    <property type="protein sequence ID" value="TXE12902.1"/>
    <property type="molecule type" value="Genomic_DNA"/>
</dbReference>
<protein>
    <submittedName>
        <fullName evidence="1">HopJ type III effector protein</fullName>
    </submittedName>
</protein>
<sequence>MTIQEFKNKLQNNPEAIDFSETMEVIESNYQFTPTAFKNGSLENAEGQNSGSCKLFAFAQAETLTKEETLACFGQYYFNDVLKDVNGTGHQNIRNFMSTGFEGLNFEKPALKKK</sequence>
<evidence type="ECO:0000313" key="1">
    <source>
        <dbReference type="EMBL" id="TXE12902.1"/>
    </source>
</evidence>
<organism evidence="1 2">
    <name type="scientific">Seonamhaeicola algicola</name>
    <dbReference type="NCBI Taxonomy" id="1719036"/>
    <lineage>
        <taxon>Bacteria</taxon>
        <taxon>Pseudomonadati</taxon>
        <taxon>Bacteroidota</taxon>
        <taxon>Flavobacteriia</taxon>
        <taxon>Flavobacteriales</taxon>
        <taxon>Flavobacteriaceae</taxon>
    </lineage>
</organism>
<dbReference type="RefSeq" id="WP_147131703.1">
    <property type="nucleotide sequence ID" value="NZ_VOSC01000012.1"/>
</dbReference>
<dbReference type="OrthoDB" id="9790826at2"/>
<name>A0A5C7B4T0_9FLAO</name>
<evidence type="ECO:0000313" key="2">
    <source>
        <dbReference type="Proteomes" id="UP000321790"/>
    </source>
</evidence>
<accession>A0A5C7B4T0</accession>
<keyword evidence="2" id="KW-1185">Reference proteome</keyword>
<reference evidence="2" key="1">
    <citation type="submission" date="2019-08" db="EMBL/GenBank/DDBJ databases">
        <title>Seonamhaeicola sediminis sp. nov., isolated from marine sediment.</title>
        <authorList>
            <person name="Cao W.R."/>
        </authorList>
    </citation>
    <scope>NUCLEOTIDE SEQUENCE [LARGE SCALE GENOMIC DNA]</scope>
    <source>
        <strain evidence="2">Gy8</strain>
    </source>
</reference>
<dbReference type="InterPro" id="IPR014984">
    <property type="entry name" value="HopJ"/>
</dbReference>
<dbReference type="AlphaFoldDB" id="A0A5C7B4T0"/>
<dbReference type="Proteomes" id="UP000321790">
    <property type="component" value="Unassembled WGS sequence"/>
</dbReference>
<dbReference type="Pfam" id="PF08888">
    <property type="entry name" value="HopJ"/>
    <property type="match status" value="1"/>
</dbReference>